<dbReference type="EMBL" id="ACFH01000095">
    <property type="protein sequence ID" value="EEH65927.1"/>
    <property type="molecule type" value="Genomic_DNA"/>
</dbReference>
<comment type="caution">
    <text evidence="1">The sequence shown here is derived from an EMBL/GenBank/DDBJ whole genome shotgun (WGS) entry which is preliminary data.</text>
</comment>
<sequence>MRRCVMRPEASDVMITTAEMQRFALVVLLVLVVGQVLRWVWARRRWLLERAALACAGLSVRLARAACRATPGRRVSGGRVAS</sequence>
<evidence type="ECO:0000313" key="2">
    <source>
        <dbReference type="Proteomes" id="UP000004778"/>
    </source>
</evidence>
<evidence type="ECO:0000313" key="1">
    <source>
        <dbReference type="EMBL" id="EEH65927.1"/>
    </source>
</evidence>
<dbReference type="AlphaFoldDB" id="C0W5T1"/>
<gene>
    <name evidence="1" type="ORF">HMPREF0058_1225</name>
</gene>
<name>C0W5T1_9ACTO</name>
<dbReference type="HOGENOM" id="CLU_2550742_0_0_11"/>
<organism evidence="1 2">
    <name type="scientific">Actinomyces urogenitalis DSM 15434</name>
    <dbReference type="NCBI Taxonomy" id="525246"/>
    <lineage>
        <taxon>Bacteria</taxon>
        <taxon>Bacillati</taxon>
        <taxon>Actinomycetota</taxon>
        <taxon>Actinomycetes</taxon>
        <taxon>Actinomycetales</taxon>
        <taxon>Actinomycetaceae</taxon>
        <taxon>Actinomyces</taxon>
    </lineage>
</organism>
<dbReference type="Proteomes" id="UP000004778">
    <property type="component" value="Unassembled WGS sequence"/>
</dbReference>
<keyword evidence="2" id="KW-1185">Reference proteome</keyword>
<proteinExistence type="predicted"/>
<reference evidence="1 2" key="1">
    <citation type="submission" date="2009-01" db="EMBL/GenBank/DDBJ databases">
        <authorList>
            <person name="Qin X."/>
            <person name="Bachman B."/>
            <person name="Battles P."/>
            <person name="Bell A."/>
            <person name="Bess C."/>
            <person name="Bickham C."/>
            <person name="Chaboub L."/>
            <person name="Chen D."/>
            <person name="Coyle M."/>
            <person name="Deiros D.R."/>
            <person name="Dinh H."/>
            <person name="Forbes L."/>
            <person name="Fowler G."/>
            <person name="Francisco L."/>
            <person name="Fu Q."/>
            <person name="Gubbala S."/>
            <person name="Hale W."/>
            <person name="Han Y."/>
            <person name="Hemphill L."/>
            <person name="Highlander S.K."/>
            <person name="Hirani K."/>
            <person name="Hogues M."/>
            <person name="Jackson L."/>
            <person name="Jakkamsetti A."/>
            <person name="Javaid M."/>
            <person name="Jiang H."/>
            <person name="Korchina V."/>
            <person name="Kovar C."/>
            <person name="Lara F."/>
            <person name="Lee S."/>
            <person name="Mata R."/>
            <person name="Mathew T."/>
            <person name="Moen C."/>
            <person name="Morales K."/>
            <person name="Munidasa M."/>
            <person name="Nazareth L."/>
            <person name="Ngo R."/>
            <person name="Nguyen L."/>
            <person name="Okwuonu G."/>
            <person name="Ongeri F."/>
            <person name="Patil S."/>
            <person name="Petrosino J."/>
            <person name="Pham C."/>
            <person name="Pham P."/>
            <person name="Pu L.-L."/>
            <person name="Puazo M."/>
            <person name="Raj R."/>
            <person name="Reid J."/>
            <person name="Rouhana J."/>
            <person name="Saada N."/>
            <person name="Shang Y."/>
            <person name="Simmons D."/>
            <person name="Thornton R."/>
            <person name="Warren J."/>
            <person name="Weissenberger G."/>
            <person name="Zhang J."/>
            <person name="Zhang L."/>
            <person name="Zhou C."/>
            <person name="Zhu D."/>
            <person name="Muzny D."/>
            <person name="Worley K."/>
            <person name="Gibbs R."/>
        </authorList>
    </citation>
    <scope>NUCLEOTIDE SEQUENCE [LARGE SCALE GENOMIC DNA]</scope>
    <source>
        <strain evidence="1 2">DSM 15434</strain>
    </source>
</reference>
<protein>
    <submittedName>
        <fullName evidence="1">Uncharacterized protein</fullName>
    </submittedName>
</protein>
<accession>C0W5T1</accession>